<evidence type="ECO:0000256" key="6">
    <source>
        <dbReference type="ARBA" id="ARBA00022786"/>
    </source>
</evidence>
<feature type="region of interest" description="Disordered" evidence="10">
    <location>
        <begin position="623"/>
        <end position="754"/>
    </location>
</feature>
<feature type="compositionally biased region" description="Basic residues" evidence="10">
    <location>
        <begin position="625"/>
        <end position="640"/>
    </location>
</feature>
<dbReference type="GO" id="GO:0000151">
    <property type="term" value="C:ubiquitin ligase complex"/>
    <property type="evidence" value="ECO:0007669"/>
    <property type="project" value="TreeGrafter"/>
</dbReference>
<dbReference type="PROSITE" id="PS50102">
    <property type="entry name" value="RRM"/>
    <property type="match status" value="1"/>
</dbReference>
<comment type="pathway">
    <text evidence="1">Protein modification; protein ubiquitination.</text>
</comment>
<feature type="compositionally biased region" description="Polar residues" evidence="10">
    <location>
        <begin position="569"/>
        <end position="588"/>
    </location>
</feature>
<dbReference type="CDD" id="cd22585">
    <property type="entry name" value="Rcat_RBR_DEAH12-like"/>
    <property type="match status" value="1"/>
</dbReference>
<dbReference type="InterPro" id="IPR035979">
    <property type="entry name" value="RBD_domain_sf"/>
</dbReference>
<dbReference type="GO" id="GO:0043161">
    <property type="term" value="P:proteasome-mediated ubiquitin-dependent protein catabolic process"/>
    <property type="evidence" value="ECO:0007669"/>
    <property type="project" value="TreeGrafter"/>
</dbReference>
<evidence type="ECO:0000256" key="7">
    <source>
        <dbReference type="ARBA" id="ARBA00022833"/>
    </source>
</evidence>
<dbReference type="InParanoid" id="J4GLG1"/>
<evidence type="ECO:0000256" key="8">
    <source>
        <dbReference type="PROSITE-ProRule" id="PRU00176"/>
    </source>
</evidence>
<feature type="zinc finger region" description="C3H1-type" evidence="9">
    <location>
        <begin position="501"/>
        <end position="527"/>
    </location>
</feature>
<evidence type="ECO:0000259" key="13">
    <source>
        <dbReference type="PROSITE" id="PS50103"/>
    </source>
</evidence>
<dbReference type="InterPro" id="IPR027370">
    <property type="entry name" value="Znf-RING_euk"/>
</dbReference>
<feature type="compositionally biased region" description="Low complexity" evidence="10">
    <location>
        <begin position="336"/>
        <end position="351"/>
    </location>
</feature>
<evidence type="ECO:0000313" key="15">
    <source>
        <dbReference type="EMBL" id="CCL99795.1"/>
    </source>
</evidence>
<evidence type="ECO:0008006" key="17">
    <source>
        <dbReference type="Google" id="ProtNLM"/>
    </source>
</evidence>
<feature type="region of interest" description="Disordered" evidence="10">
    <location>
        <begin position="1"/>
        <end position="20"/>
    </location>
</feature>
<dbReference type="InterPro" id="IPR044066">
    <property type="entry name" value="TRIAD_supradom"/>
</dbReference>
<feature type="domain" description="RING-type" evidence="11">
    <location>
        <begin position="1378"/>
        <end position="1427"/>
    </location>
</feature>
<dbReference type="SUPFAM" id="SSF57850">
    <property type="entry name" value="RING/U-box"/>
    <property type="match status" value="2"/>
</dbReference>
<evidence type="ECO:0000259" key="14">
    <source>
        <dbReference type="PROSITE" id="PS51873"/>
    </source>
</evidence>
<proteinExistence type="predicted"/>
<dbReference type="Gene3D" id="3.30.40.10">
    <property type="entry name" value="Zinc/RING finger domain, C3HC4 (zinc finger)"/>
    <property type="match status" value="1"/>
</dbReference>
<evidence type="ECO:0000256" key="1">
    <source>
        <dbReference type="ARBA" id="ARBA00004906"/>
    </source>
</evidence>
<keyword evidence="2" id="KW-0808">Transferase</keyword>
<protein>
    <recommendedName>
        <fullName evidence="17">RING-type E3 ubiquitin transferase</fullName>
    </recommendedName>
</protein>
<dbReference type="CDD" id="cd00590">
    <property type="entry name" value="RRM_SF"/>
    <property type="match status" value="1"/>
</dbReference>
<feature type="domain" description="RING-type" evidence="14">
    <location>
        <begin position="1374"/>
        <end position="1582"/>
    </location>
</feature>
<dbReference type="SUPFAM" id="SSF54928">
    <property type="entry name" value="RNA-binding domain, RBD"/>
    <property type="match status" value="1"/>
</dbReference>
<dbReference type="GO" id="GO:0003723">
    <property type="term" value="F:RNA binding"/>
    <property type="evidence" value="ECO:0007669"/>
    <property type="project" value="UniProtKB-UniRule"/>
</dbReference>
<keyword evidence="5 9" id="KW-0863">Zinc-finger</keyword>
<dbReference type="InterPro" id="IPR002867">
    <property type="entry name" value="IBR_dom"/>
</dbReference>
<feature type="compositionally biased region" description="Low complexity" evidence="10">
    <location>
        <begin position="369"/>
        <end position="383"/>
    </location>
</feature>
<reference evidence="15 16" key="1">
    <citation type="journal article" date="2012" name="Appl. Environ. Microbiol.">
        <title>Short-read sequencing for genomic analysis of the brown rot fungus Fibroporia radiculosa.</title>
        <authorList>
            <person name="Tang J.D."/>
            <person name="Perkins A.D."/>
            <person name="Sonstegard T.S."/>
            <person name="Schroeder S.G."/>
            <person name="Burgess S.C."/>
            <person name="Diehl S.V."/>
        </authorList>
    </citation>
    <scope>NUCLEOTIDE SEQUENCE [LARGE SCALE GENOMIC DNA]</scope>
    <source>
        <strain evidence="15 16">TFFH 294</strain>
    </source>
</reference>
<feature type="region of interest" description="Disordered" evidence="10">
    <location>
        <begin position="284"/>
        <end position="458"/>
    </location>
</feature>
<dbReference type="PROSITE" id="PS51873">
    <property type="entry name" value="TRIAD"/>
    <property type="match status" value="1"/>
</dbReference>
<feature type="region of interest" description="Disordered" evidence="10">
    <location>
        <begin position="568"/>
        <end position="596"/>
    </location>
</feature>
<feature type="domain" description="C3H1-type" evidence="13">
    <location>
        <begin position="114"/>
        <end position="141"/>
    </location>
</feature>
<evidence type="ECO:0000259" key="11">
    <source>
        <dbReference type="PROSITE" id="PS50089"/>
    </source>
</evidence>
<dbReference type="PROSITE" id="PS50103">
    <property type="entry name" value="ZF_C3H1"/>
    <property type="match status" value="3"/>
</dbReference>
<evidence type="ECO:0000256" key="10">
    <source>
        <dbReference type="SAM" id="MobiDB-lite"/>
    </source>
</evidence>
<organism evidence="15 16">
    <name type="scientific">Fibroporia radiculosa</name>
    <dbReference type="NCBI Taxonomy" id="599839"/>
    <lineage>
        <taxon>Eukaryota</taxon>
        <taxon>Fungi</taxon>
        <taxon>Dikarya</taxon>
        <taxon>Basidiomycota</taxon>
        <taxon>Agaricomycotina</taxon>
        <taxon>Agaricomycetes</taxon>
        <taxon>Polyporales</taxon>
        <taxon>Fibroporiaceae</taxon>
        <taxon>Fibroporia</taxon>
    </lineage>
</organism>
<evidence type="ECO:0000256" key="4">
    <source>
        <dbReference type="ARBA" id="ARBA00022737"/>
    </source>
</evidence>
<dbReference type="EMBL" id="HE796951">
    <property type="protein sequence ID" value="CCL99795.1"/>
    <property type="molecule type" value="Genomic_DNA"/>
</dbReference>
<evidence type="ECO:0000256" key="5">
    <source>
        <dbReference type="ARBA" id="ARBA00022771"/>
    </source>
</evidence>
<dbReference type="Gene3D" id="3.30.70.330">
    <property type="match status" value="1"/>
</dbReference>
<feature type="zinc finger region" description="C3H1-type" evidence="9">
    <location>
        <begin position="749"/>
        <end position="775"/>
    </location>
</feature>
<keyword evidence="7 9" id="KW-0862">Zinc</keyword>
<dbReference type="InterPro" id="IPR001841">
    <property type="entry name" value="Znf_RING"/>
</dbReference>
<dbReference type="SMART" id="SM00360">
    <property type="entry name" value="RRM"/>
    <property type="match status" value="1"/>
</dbReference>
<dbReference type="SMART" id="SM00356">
    <property type="entry name" value="ZnF_C3H1"/>
    <property type="match status" value="3"/>
</dbReference>
<feature type="compositionally biased region" description="Basic and acidic residues" evidence="10">
    <location>
        <begin position="1"/>
        <end position="10"/>
    </location>
</feature>
<dbReference type="GO" id="GO:0097039">
    <property type="term" value="P:protein linear polyubiquitination"/>
    <property type="evidence" value="ECO:0007669"/>
    <property type="project" value="TreeGrafter"/>
</dbReference>
<gene>
    <name evidence="15" type="ORF">FIBRA_01817</name>
</gene>
<evidence type="ECO:0000259" key="12">
    <source>
        <dbReference type="PROSITE" id="PS50102"/>
    </source>
</evidence>
<dbReference type="GO" id="GO:0043130">
    <property type="term" value="F:ubiquitin binding"/>
    <property type="evidence" value="ECO:0007669"/>
    <property type="project" value="TreeGrafter"/>
</dbReference>
<accession>J4GLG1</accession>
<dbReference type="Proteomes" id="UP000006352">
    <property type="component" value="Unassembled WGS sequence"/>
</dbReference>
<dbReference type="PROSITE" id="PS50089">
    <property type="entry name" value="ZF_RING_2"/>
    <property type="match status" value="1"/>
</dbReference>
<dbReference type="SMART" id="SM00184">
    <property type="entry name" value="RING"/>
    <property type="match status" value="2"/>
</dbReference>
<dbReference type="GeneID" id="24094706"/>
<sequence length="1582" mass="172993">MSPDHKHQDPPIHPNALPYPLRHHSVPQKPVEAIVSQEIPRSRIGHFPEVPVHGVNMPRQWETRQHRNWHSSDRFSVSAEPVGTCTFASRTEVDYGGAPPRGASIDFHGHPRMDKNTDLCLNFLMGHCLKGDTCCFRHIPPTANSGRPEYPPTQWSSTQMNMIAASSVRREMVHAPSSQSTLDTSVSVLTPQIYPSTVSTLGVVPSLNPDASLLQRVPSCTAVSPPPLPIAPKSRPCLEDTTLPQPVTSRAAMSPPPSPVVSTSISCLKDTTLVQLVPSRTAISPPLMTSVPVPPSAESKSPQRVPSRTDIPPPIISTPILPAHPSGESNSPKPVPSRSNPTTSSTNFTSTHSVCSPEKSTSKRVPNRSAATSPSTNSTPALPVSSVEKSPRERSPRPAGMSSPAESTPVLSVRSAKEIQSRQTRKGTTRMRLPDDLTPQSRVHSTEGRASHQSDLSCTTKVPSIPPALSAADASPIRVEQQLESAQLNLCLQSDKPAHVIKQEVCKKYLRGWCRHGERCSRQHPPRTKTIKTNASSIADSSFQSVTPGAAPASQPVALLAANEKVKSLSPNDSPLGTDSQSSSNSQAAELKEDEQNGIERSLSNLFDVIMQQEDSNMFVVRIPRSSKGHSQSKKKRNKPKKPDVDDSSPAKTNTSVAVKPDVSTGQGPSLPQAGLPSVSIPNSKRPSRPATIRTSPVGSRQSQNKQRASRTTDDSLSDETEPASSPCTPRANLLSSDSSFDMPATPVDQPPPICRDYKRGYCHYRHCKYLHEEDAAKHSKAESRAIKMVDAKTNPGQPTVENRDTSGTLASKQSVCSSATSGDAPRGIRDRYEHVRSRTVSVGEDLTTDAPLVPPGLGLEAKMLEGDMPTLHKTPPETITLRVLDATKVTFGSGLEVKDVVTGFETRQIILKNLPSGVTSSDVTTVLQSFGEVVTVTFPESNHKKDAIKIARVTFAKHDDASNAAYALDGSCLFDSTISAKLVTSASSLVGKGSLEDGTVLLEFPSPHRTGYAGYATMELAEQALARANSTELRGSWVTAAYYEGLPNVGSFNVRFQGLPADAQTKDIERYGESEGIMLERATYQNLPAACRHLREVMTNYGELVAFNVLPPPYKKRTVRVWAHFTSSAVADRVSAALNNRRQRFCGDGKLYATHIRTLLYSLPVDVYDSLRSDIRDFSFYICQRENGSSISVVDRRTPTSPSLPVKIKLASPRMQTLTKLKSSFERILRGEKVTDNGEVVWDGFFSRRGGILYLEDLEKTHPGIMINRDIRRRMLALFGPADKRKIVRSAILARVAALRAQRTHSIPLVGRLIGLFVSKDLAILQKQLGSENVGFDLINRVLVIRGDEEAYKVAQLAIAGARNRHRDERQLRQIECPVCLDEVTSPVTLDCGHTWCKSCLTNYLLAAVDNKVFPLTCLGGEASCPHPIPIRIAQELLSTNEFDSLIHASFLAYINSRPSEFHYCPTPDCPQVYRKGPPNTVLQCPSCLTRICPNCHVEFHQGSLCRDREAEDEKLFEEWKKSHDVKDCPACKAPIERLAGCNHMTCIRCKTHICWACLATFSNGEEVYDHMRMIHGGIGL</sequence>
<feature type="zinc finger region" description="C3H1-type" evidence="9">
    <location>
        <begin position="114"/>
        <end position="141"/>
    </location>
</feature>
<dbReference type="InterPro" id="IPR013083">
    <property type="entry name" value="Znf_RING/FYVE/PHD"/>
</dbReference>
<dbReference type="PANTHER" id="PTHR22770">
    <property type="entry name" value="UBIQUITIN CONJUGATING ENZYME 7 INTERACTING PROTEIN-RELATED"/>
    <property type="match status" value="1"/>
</dbReference>
<dbReference type="RefSeq" id="XP_012179078.1">
    <property type="nucleotide sequence ID" value="XM_012323688.1"/>
</dbReference>
<keyword evidence="6" id="KW-0833">Ubl conjugation pathway</keyword>
<feature type="compositionally biased region" description="Polar residues" evidence="10">
    <location>
        <begin position="795"/>
        <end position="822"/>
    </location>
</feature>
<feature type="domain" description="C3H1-type" evidence="13">
    <location>
        <begin position="501"/>
        <end position="527"/>
    </location>
</feature>
<feature type="domain" description="C3H1-type" evidence="13">
    <location>
        <begin position="749"/>
        <end position="775"/>
    </location>
</feature>
<dbReference type="Gene3D" id="4.10.1000.10">
    <property type="entry name" value="Zinc finger, CCCH-type"/>
    <property type="match status" value="1"/>
</dbReference>
<dbReference type="Pfam" id="PF13445">
    <property type="entry name" value="zf-RING_UBOX"/>
    <property type="match status" value="1"/>
</dbReference>
<dbReference type="SMART" id="SM00647">
    <property type="entry name" value="IBR"/>
    <property type="match status" value="2"/>
</dbReference>
<dbReference type="GO" id="GO:0008270">
    <property type="term" value="F:zinc ion binding"/>
    <property type="evidence" value="ECO:0007669"/>
    <property type="project" value="UniProtKB-KW"/>
</dbReference>
<dbReference type="GO" id="GO:0004842">
    <property type="term" value="F:ubiquitin-protein transferase activity"/>
    <property type="evidence" value="ECO:0007669"/>
    <property type="project" value="TreeGrafter"/>
</dbReference>
<evidence type="ECO:0000256" key="3">
    <source>
        <dbReference type="ARBA" id="ARBA00022723"/>
    </source>
</evidence>
<keyword evidence="8" id="KW-0694">RNA-binding</keyword>
<dbReference type="STRING" id="599839.J4GLG1"/>
<dbReference type="OrthoDB" id="10009520at2759"/>
<dbReference type="HOGENOM" id="CLU_245053_0_0_1"/>
<dbReference type="CDD" id="cd20335">
    <property type="entry name" value="BRcat_RBR"/>
    <property type="match status" value="1"/>
</dbReference>
<dbReference type="InterPro" id="IPR051628">
    <property type="entry name" value="LUBAC_E3_Ligases"/>
</dbReference>
<evidence type="ECO:0000313" key="16">
    <source>
        <dbReference type="Proteomes" id="UP000006352"/>
    </source>
</evidence>
<evidence type="ECO:0000256" key="9">
    <source>
        <dbReference type="PROSITE-ProRule" id="PRU00723"/>
    </source>
</evidence>
<keyword evidence="4" id="KW-0677">Repeat</keyword>
<dbReference type="InterPro" id="IPR013087">
    <property type="entry name" value="Znf_C2H2_type"/>
</dbReference>
<feature type="compositionally biased region" description="Polar residues" evidence="10">
    <location>
        <begin position="723"/>
        <end position="740"/>
    </location>
</feature>
<evidence type="ECO:0000256" key="2">
    <source>
        <dbReference type="ARBA" id="ARBA00022679"/>
    </source>
</evidence>
<name>J4GLG1_9APHY</name>
<dbReference type="InterPro" id="IPR000504">
    <property type="entry name" value="RRM_dom"/>
</dbReference>
<dbReference type="PROSITE" id="PS00028">
    <property type="entry name" value="ZINC_FINGER_C2H2_1"/>
    <property type="match status" value="1"/>
</dbReference>
<keyword evidence="16" id="KW-1185">Reference proteome</keyword>
<feature type="region of interest" description="Disordered" evidence="10">
    <location>
        <begin position="789"/>
        <end position="829"/>
    </location>
</feature>
<feature type="compositionally biased region" description="Polar residues" evidence="10">
    <location>
        <begin position="693"/>
        <end position="707"/>
    </location>
</feature>
<dbReference type="Pfam" id="PF00076">
    <property type="entry name" value="RRM_1"/>
    <property type="match status" value="1"/>
</dbReference>
<dbReference type="Pfam" id="PF01485">
    <property type="entry name" value="IBR"/>
    <property type="match status" value="1"/>
</dbReference>
<dbReference type="Pfam" id="PF00642">
    <property type="entry name" value="zf-CCCH"/>
    <property type="match status" value="1"/>
</dbReference>
<dbReference type="Pfam" id="PF22191">
    <property type="entry name" value="IBR_1"/>
    <property type="match status" value="1"/>
</dbReference>
<dbReference type="InterPro" id="IPR000571">
    <property type="entry name" value="Znf_CCCH"/>
</dbReference>
<feature type="domain" description="RRM" evidence="12">
    <location>
        <begin position="908"/>
        <end position="986"/>
    </location>
</feature>
<dbReference type="PANTHER" id="PTHR22770:SF13">
    <property type="entry name" value="RING-TYPE DOMAIN-CONTAINING PROTEIN"/>
    <property type="match status" value="1"/>
</dbReference>
<dbReference type="InterPro" id="IPR012677">
    <property type="entry name" value="Nucleotide-bd_a/b_plait_sf"/>
</dbReference>
<dbReference type="Gene3D" id="1.20.120.1750">
    <property type="match status" value="1"/>
</dbReference>
<keyword evidence="3 9" id="KW-0479">Metal-binding</keyword>